<dbReference type="Gene3D" id="3.30.200.20">
    <property type="entry name" value="Phosphorylase Kinase, domain 1"/>
    <property type="match status" value="1"/>
</dbReference>
<reference evidence="9 10" key="1">
    <citation type="submission" date="2021-12" db="EMBL/GenBank/DDBJ databases">
        <title>Discovery of the Pendulisporaceae a myxobacterial family with distinct sporulation behavior and unique specialized metabolism.</title>
        <authorList>
            <person name="Garcia R."/>
            <person name="Popoff A."/>
            <person name="Bader C.D."/>
            <person name="Loehr J."/>
            <person name="Walesch S."/>
            <person name="Walt C."/>
            <person name="Boldt J."/>
            <person name="Bunk B."/>
            <person name="Haeckl F.J.F.P.J."/>
            <person name="Gunesch A.P."/>
            <person name="Birkelbach J."/>
            <person name="Nuebel U."/>
            <person name="Pietschmann T."/>
            <person name="Bach T."/>
            <person name="Mueller R."/>
        </authorList>
    </citation>
    <scope>NUCLEOTIDE SEQUENCE [LARGE SCALE GENOMIC DNA]</scope>
    <source>
        <strain evidence="9 10">MSr11954</strain>
    </source>
</reference>
<dbReference type="InterPro" id="IPR000719">
    <property type="entry name" value="Prot_kinase_dom"/>
</dbReference>
<evidence type="ECO:0000256" key="2">
    <source>
        <dbReference type="ARBA" id="ARBA00022741"/>
    </source>
</evidence>
<keyword evidence="7" id="KW-0812">Transmembrane</keyword>
<dbReference type="Gene3D" id="1.10.510.10">
    <property type="entry name" value="Transferase(Phosphotransferase) domain 1"/>
    <property type="match status" value="1"/>
</dbReference>
<keyword evidence="9" id="KW-0723">Serine/threonine-protein kinase</keyword>
<evidence type="ECO:0000313" key="9">
    <source>
        <dbReference type="EMBL" id="WXB11148.1"/>
    </source>
</evidence>
<feature type="transmembrane region" description="Helical" evidence="7">
    <location>
        <begin position="341"/>
        <end position="362"/>
    </location>
</feature>
<keyword evidence="3 9" id="KW-0418">Kinase</keyword>
<feature type="compositionally biased region" description="Low complexity" evidence="6">
    <location>
        <begin position="430"/>
        <end position="447"/>
    </location>
</feature>
<dbReference type="EMBL" id="CP089984">
    <property type="protein sequence ID" value="WXB11148.1"/>
    <property type="molecule type" value="Genomic_DNA"/>
</dbReference>
<dbReference type="Proteomes" id="UP001370348">
    <property type="component" value="Chromosome"/>
</dbReference>
<dbReference type="CDD" id="cd14014">
    <property type="entry name" value="STKc_PknB_like"/>
    <property type="match status" value="1"/>
</dbReference>
<dbReference type="InterPro" id="IPR017441">
    <property type="entry name" value="Protein_kinase_ATP_BS"/>
</dbReference>
<accession>A0ABZ2LJM3</accession>
<evidence type="ECO:0000256" key="5">
    <source>
        <dbReference type="PROSITE-ProRule" id="PRU10141"/>
    </source>
</evidence>
<dbReference type="PANTHER" id="PTHR43289">
    <property type="entry name" value="MITOGEN-ACTIVATED PROTEIN KINASE KINASE KINASE 20-RELATED"/>
    <property type="match status" value="1"/>
</dbReference>
<keyword evidence="7" id="KW-0472">Membrane</keyword>
<evidence type="ECO:0000256" key="7">
    <source>
        <dbReference type="SAM" id="Phobius"/>
    </source>
</evidence>
<keyword evidence="7" id="KW-1133">Transmembrane helix</keyword>
<dbReference type="SUPFAM" id="SSF56112">
    <property type="entry name" value="Protein kinase-like (PK-like)"/>
    <property type="match status" value="1"/>
</dbReference>
<dbReference type="PROSITE" id="PS50011">
    <property type="entry name" value="PROTEIN_KINASE_DOM"/>
    <property type="match status" value="1"/>
</dbReference>
<evidence type="ECO:0000259" key="8">
    <source>
        <dbReference type="PROSITE" id="PS50011"/>
    </source>
</evidence>
<feature type="compositionally biased region" description="Low complexity" evidence="6">
    <location>
        <begin position="381"/>
        <end position="392"/>
    </location>
</feature>
<evidence type="ECO:0000256" key="6">
    <source>
        <dbReference type="SAM" id="MobiDB-lite"/>
    </source>
</evidence>
<dbReference type="PROSITE" id="PS00107">
    <property type="entry name" value="PROTEIN_KINASE_ATP"/>
    <property type="match status" value="1"/>
</dbReference>
<evidence type="ECO:0000256" key="1">
    <source>
        <dbReference type="ARBA" id="ARBA00022679"/>
    </source>
</evidence>
<evidence type="ECO:0000256" key="3">
    <source>
        <dbReference type="ARBA" id="ARBA00022777"/>
    </source>
</evidence>
<dbReference type="GO" id="GO:0004674">
    <property type="term" value="F:protein serine/threonine kinase activity"/>
    <property type="evidence" value="ECO:0007669"/>
    <property type="project" value="UniProtKB-KW"/>
</dbReference>
<evidence type="ECO:0000313" key="10">
    <source>
        <dbReference type="Proteomes" id="UP001370348"/>
    </source>
</evidence>
<feature type="region of interest" description="Disordered" evidence="6">
    <location>
        <begin position="381"/>
        <end position="467"/>
    </location>
</feature>
<organism evidence="9 10">
    <name type="scientific">Pendulispora albinea</name>
    <dbReference type="NCBI Taxonomy" id="2741071"/>
    <lineage>
        <taxon>Bacteria</taxon>
        <taxon>Pseudomonadati</taxon>
        <taxon>Myxococcota</taxon>
        <taxon>Myxococcia</taxon>
        <taxon>Myxococcales</taxon>
        <taxon>Sorangiineae</taxon>
        <taxon>Pendulisporaceae</taxon>
        <taxon>Pendulispora</taxon>
    </lineage>
</organism>
<dbReference type="InterPro" id="IPR008271">
    <property type="entry name" value="Ser/Thr_kinase_AS"/>
</dbReference>
<keyword evidence="10" id="KW-1185">Reference proteome</keyword>
<dbReference type="SMART" id="SM00220">
    <property type="entry name" value="S_TKc"/>
    <property type="match status" value="1"/>
</dbReference>
<feature type="domain" description="Protein kinase" evidence="8">
    <location>
        <begin position="11"/>
        <end position="291"/>
    </location>
</feature>
<sequence length="467" mass="50278">MEPGRVVAGKYRLNELLGVGGMASVWSATNVFTDRQFAVKIMLPTVARTNEVARRFLLEAKASARIDHPNIVEVIDVGQAEDGSLFLVMELLTGVSLETVIAQQMPRMRLYDFFIIMLDVARALAAAHERGVIHRDLKPTNVFLSHERLRGGRDGRGDELIIVPKLLDFGISKFLEEEGIESVTIAGTILGSPMYMSPEQARGSRSIDRRTDIFAFGAILFEALVGYRCFDATNFNALLIQVATKQPFDIDACAPHLPDAVRALVRGCLVVDRKRRIGSFDEITRRLEDLLPALEDDPETIAIPLPAASPGSEELDPRSGVGPRGGTPGPRYLHPRRLHGYYAVALFAVFAALAVLVAYTAWAPTPHAVVDPRAAARASAEASTVTSSKAPVLPAPPPALHNEARDRRTEPRPSAPPVVPVDALPTAERAAPAPSASSASVGTSSAHGAKRKTKGRLPDGGLSPLPD</sequence>
<keyword evidence="4 5" id="KW-0067">ATP-binding</keyword>
<gene>
    <name evidence="9" type="ORF">LZC94_25130</name>
</gene>
<feature type="compositionally biased region" description="Basic and acidic residues" evidence="6">
    <location>
        <begin position="402"/>
        <end position="411"/>
    </location>
</feature>
<feature type="region of interest" description="Disordered" evidence="6">
    <location>
        <begin position="302"/>
        <end position="330"/>
    </location>
</feature>
<keyword evidence="1" id="KW-0808">Transferase</keyword>
<evidence type="ECO:0000256" key="4">
    <source>
        <dbReference type="ARBA" id="ARBA00022840"/>
    </source>
</evidence>
<proteinExistence type="predicted"/>
<dbReference type="RefSeq" id="WP_394820762.1">
    <property type="nucleotide sequence ID" value="NZ_CP089984.1"/>
</dbReference>
<keyword evidence="2 5" id="KW-0547">Nucleotide-binding</keyword>
<protein>
    <submittedName>
        <fullName evidence="9">Serine/threonine protein kinase</fullName>
    </submittedName>
</protein>
<dbReference type="PROSITE" id="PS00108">
    <property type="entry name" value="PROTEIN_KINASE_ST"/>
    <property type="match status" value="1"/>
</dbReference>
<feature type="binding site" evidence="5">
    <location>
        <position position="40"/>
    </location>
    <ligand>
        <name>ATP</name>
        <dbReference type="ChEBI" id="CHEBI:30616"/>
    </ligand>
</feature>
<dbReference type="InterPro" id="IPR011009">
    <property type="entry name" value="Kinase-like_dom_sf"/>
</dbReference>
<name>A0ABZ2LJM3_9BACT</name>
<dbReference type="PANTHER" id="PTHR43289:SF6">
    <property type="entry name" value="SERINE_THREONINE-PROTEIN KINASE NEKL-3"/>
    <property type="match status" value="1"/>
</dbReference>
<dbReference type="Pfam" id="PF00069">
    <property type="entry name" value="Pkinase"/>
    <property type="match status" value="1"/>
</dbReference>